<sequence length="93" mass="11127">MRLNWHVDRSKLHVCNTLIFTLSLSIKIVITLSLIGFTLYHVFKSSRREYLDVTLLVQHEHLFRILAYKATRIENRTEILLRNVNCVTRVRLY</sequence>
<proteinExistence type="predicted"/>
<accession>A0AAW2FFU5</accession>
<dbReference type="EMBL" id="JADYXP020000012">
    <property type="protein sequence ID" value="KAL0113251.1"/>
    <property type="molecule type" value="Genomic_DNA"/>
</dbReference>
<comment type="caution">
    <text evidence="2">The sequence shown here is derived from an EMBL/GenBank/DDBJ whole genome shotgun (WGS) entry which is preliminary data.</text>
</comment>
<reference evidence="2 3" key="1">
    <citation type="submission" date="2023-03" db="EMBL/GenBank/DDBJ databases">
        <title>High recombination rates correlate with genetic variation in Cardiocondyla obscurior ants.</title>
        <authorList>
            <person name="Errbii M."/>
        </authorList>
    </citation>
    <scope>NUCLEOTIDE SEQUENCE [LARGE SCALE GENOMIC DNA]</scope>
    <source>
        <strain evidence="2">Alpha-2009</strain>
        <tissue evidence="2">Whole body</tissue>
    </source>
</reference>
<evidence type="ECO:0000313" key="2">
    <source>
        <dbReference type="EMBL" id="KAL0113251.1"/>
    </source>
</evidence>
<keyword evidence="1" id="KW-0812">Transmembrane</keyword>
<protein>
    <submittedName>
        <fullName evidence="2">Uncharacterized protein</fullName>
    </submittedName>
</protein>
<evidence type="ECO:0000256" key="1">
    <source>
        <dbReference type="SAM" id="Phobius"/>
    </source>
</evidence>
<keyword evidence="3" id="KW-1185">Reference proteome</keyword>
<gene>
    <name evidence="2" type="ORF">PUN28_012420</name>
</gene>
<dbReference type="AlphaFoldDB" id="A0AAW2FFU5"/>
<evidence type="ECO:0000313" key="3">
    <source>
        <dbReference type="Proteomes" id="UP001430953"/>
    </source>
</evidence>
<dbReference type="Proteomes" id="UP001430953">
    <property type="component" value="Unassembled WGS sequence"/>
</dbReference>
<name>A0AAW2FFU5_9HYME</name>
<keyword evidence="1" id="KW-1133">Transmembrane helix</keyword>
<keyword evidence="1" id="KW-0472">Membrane</keyword>
<feature type="transmembrane region" description="Helical" evidence="1">
    <location>
        <begin position="20"/>
        <end position="43"/>
    </location>
</feature>
<organism evidence="2 3">
    <name type="scientific">Cardiocondyla obscurior</name>
    <dbReference type="NCBI Taxonomy" id="286306"/>
    <lineage>
        <taxon>Eukaryota</taxon>
        <taxon>Metazoa</taxon>
        <taxon>Ecdysozoa</taxon>
        <taxon>Arthropoda</taxon>
        <taxon>Hexapoda</taxon>
        <taxon>Insecta</taxon>
        <taxon>Pterygota</taxon>
        <taxon>Neoptera</taxon>
        <taxon>Endopterygota</taxon>
        <taxon>Hymenoptera</taxon>
        <taxon>Apocrita</taxon>
        <taxon>Aculeata</taxon>
        <taxon>Formicoidea</taxon>
        <taxon>Formicidae</taxon>
        <taxon>Myrmicinae</taxon>
        <taxon>Cardiocondyla</taxon>
    </lineage>
</organism>